<evidence type="ECO:0000256" key="6">
    <source>
        <dbReference type="ARBA" id="ARBA00022989"/>
    </source>
</evidence>
<keyword evidence="4 9" id="KW-0812">Transmembrane</keyword>
<keyword evidence="6 9" id="KW-1133">Transmembrane helix</keyword>
<evidence type="ECO:0000256" key="7">
    <source>
        <dbReference type="ARBA" id="ARBA00023136"/>
    </source>
</evidence>
<evidence type="ECO:0000256" key="9">
    <source>
        <dbReference type="SAM" id="Phobius"/>
    </source>
</evidence>
<feature type="transmembrane region" description="Helical" evidence="9">
    <location>
        <begin position="42"/>
        <end position="65"/>
    </location>
</feature>
<dbReference type="PANTHER" id="PTHR20994">
    <property type="entry name" value="ER MEMBRANE PROTEIN COMPLEX SUBUNIT 6"/>
    <property type="match status" value="1"/>
</dbReference>
<comment type="similarity">
    <text evidence="2">Belongs to the EMC6 family.</text>
</comment>
<protein>
    <recommendedName>
        <fullName evidence="3">ER membrane protein complex subunit 6</fullName>
    </recommendedName>
    <alternativeName>
        <fullName evidence="8">Transmembrane protein 93</fullName>
    </alternativeName>
</protein>
<proteinExistence type="inferred from homology"/>
<evidence type="ECO:0000256" key="2">
    <source>
        <dbReference type="ARBA" id="ARBA00009436"/>
    </source>
</evidence>
<reference evidence="11" key="1">
    <citation type="submission" date="2017-02" db="UniProtKB">
        <authorList>
            <consortium name="WormBaseParasite"/>
        </authorList>
    </citation>
    <scope>IDENTIFICATION</scope>
</reference>
<dbReference type="STRING" id="451379.A0A0N5AGW5"/>
<dbReference type="InterPro" id="IPR008504">
    <property type="entry name" value="Emc6"/>
</dbReference>
<comment type="subcellular location">
    <subcellularLocation>
        <location evidence="1">Endoplasmic reticulum membrane</location>
        <topology evidence="1">Multi-pass membrane protein</topology>
    </subcellularLocation>
</comment>
<dbReference type="Pfam" id="PF07019">
    <property type="entry name" value="EMC6"/>
    <property type="match status" value="1"/>
</dbReference>
<dbReference type="PANTHER" id="PTHR20994:SF0">
    <property type="entry name" value="ER MEMBRANE PROTEIN COMPLEX SUBUNIT 6"/>
    <property type="match status" value="1"/>
</dbReference>
<dbReference type="GO" id="GO:0034975">
    <property type="term" value="P:protein folding in endoplasmic reticulum"/>
    <property type="evidence" value="ECO:0007669"/>
    <property type="project" value="TreeGrafter"/>
</dbReference>
<dbReference type="AlphaFoldDB" id="A0A0N5AGW5"/>
<sequence length="131" mass="14561">MPPTSQKRVGEQSGKDPSQTVISDLALRHNLAVLDYSRTCQAAATGMASGILGMTGIQGFICFSFKTEKAYMWASKANFEWKKYFISYELSITHSLISGLFTYTLFWNVMSCDSLSVKLVREISTLTSSFS</sequence>
<name>A0A0N5AGW5_9BILA</name>
<dbReference type="GO" id="GO:0072546">
    <property type="term" value="C:EMC complex"/>
    <property type="evidence" value="ECO:0007669"/>
    <property type="project" value="InterPro"/>
</dbReference>
<evidence type="ECO:0000256" key="1">
    <source>
        <dbReference type="ARBA" id="ARBA00004477"/>
    </source>
</evidence>
<evidence type="ECO:0000256" key="8">
    <source>
        <dbReference type="ARBA" id="ARBA00031072"/>
    </source>
</evidence>
<keyword evidence="10" id="KW-1185">Reference proteome</keyword>
<keyword evidence="5" id="KW-0256">Endoplasmic reticulum</keyword>
<evidence type="ECO:0000256" key="5">
    <source>
        <dbReference type="ARBA" id="ARBA00022824"/>
    </source>
</evidence>
<dbReference type="GO" id="GO:0000045">
    <property type="term" value="P:autophagosome assembly"/>
    <property type="evidence" value="ECO:0007669"/>
    <property type="project" value="TreeGrafter"/>
</dbReference>
<evidence type="ECO:0000313" key="10">
    <source>
        <dbReference type="Proteomes" id="UP000046393"/>
    </source>
</evidence>
<evidence type="ECO:0000256" key="3">
    <source>
        <dbReference type="ARBA" id="ARBA00020827"/>
    </source>
</evidence>
<dbReference type="WBParaSite" id="SMUV_0000359201-mRNA-1">
    <property type="protein sequence ID" value="SMUV_0000359201-mRNA-1"/>
    <property type="gene ID" value="SMUV_0000359201"/>
</dbReference>
<evidence type="ECO:0000256" key="4">
    <source>
        <dbReference type="ARBA" id="ARBA00022692"/>
    </source>
</evidence>
<evidence type="ECO:0000313" key="11">
    <source>
        <dbReference type="WBParaSite" id="SMUV_0000359201-mRNA-1"/>
    </source>
</evidence>
<accession>A0A0N5AGW5</accession>
<feature type="transmembrane region" description="Helical" evidence="9">
    <location>
        <begin position="85"/>
        <end position="106"/>
    </location>
</feature>
<keyword evidence="7 9" id="KW-0472">Membrane</keyword>
<organism evidence="10 11">
    <name type="scientific">Syphacia muris</name>
    <dbReference type="NCBI Taxonomy" id="451379"/>
    <lineage>
        <taxon>Eukaryota</taxon>
        <taxon>Metazoa</taxon>
        <taxon>Ecdysozoa</taxon>
        <taxon>Nematoda</taxon>
        <taxon>Chromadorea</taxon>
        <taxon>Rhabditida</taxon>
        <taxon>Spirurina</taxon>
        <taxon>Oxyuridomorpha</taxon>
        <taxon>Oxyuroidea</taxon>
        <taxon>Oxyuridae</taxon>
        <taxon>Syphacia</taxon>
    </lineage>
</organism>
<dbReference type="Proteomes" id="UP000046393">
    <property type="component" value="Unplaced"/>
</dbReference>
<dbReference type="InterPro" id="IPR029008">
    <property type="entry name" value="EMC6-like"/>
</dbReference>